<dbReference type="EMBL" id="VOSL01000148">
    <property type="protein sequence ID" value="TXD31443.1"/>
    <property type="molecule type" value="Genomic_DNA"/>
</dbReference>
<dbReference type="OrthoDB" id="5485053at2"/>
<evidence type="ECO:0000313" key="5">
    <source>
        <dbReference type="Proteomes" id="UP000321046"/>
    </source>
</evidence>
<dbReference type="InterPro" id="IPR004971">
    <property type="entry name" value="mRNA_G-N7_MeTrfase_dom"/>
</dbReference>
<name>A0A5C6X0C2_9DELT</name>
<protein>
    <submittedName>
        <fullName evidence="4">Methyltransferase domain-containing protein</fullName>
    </submittedName>
</protein>
<evidence type="ECO:0000256" key="2">
    <source>
        <dbReference type="ARBA" id="ARBA00022679"/>
    </source>
</evidence>
<gene>
    <name evidence="4" type="ORF">FRC96_21535</name>
</gene>
<comment type="caution">
    <text evidence="4">The sequence shown here is derived from an EMBL/GenBank/DDBJ whole genome shotgun (WGS) entry which is preliminary data.</text>
</comment>
<accession>A0A5C6X0C2</accession>
<dbReference type="InterPro" id="IPR029063">
    <property type="entry name" value="SAM-dependent_MTases_sf"/>
</dbReference>
<dbReference type="Proteomes" id="UP000321046">
    <property type="component" value="Unassembled WGS sequence"/>
</dbReference>
<evidence type="ECO:0000256" key="1">
    <source>
        <dbReference type="ARBA" id="ARBA00022603"/>
    </source>
</evidence>
<evidence type="ECO:0000313" key="4">
    <source>
        <dbReference type="EMBL" id="TXD31443.1"/>
    </source>
</evidence>
<dbReference type="Pfam" id="PF03291">
    <property type="entry name" value="mRNA_G-N7_MeTrfase"/>
    <property type="match status" value="1"/>
</dbReference>
<organism evidence="4 5">
    <name type="scientific">Lujinxingia vulgaris</name>
    <dbReference type="NCBI Taxonomy" id="2600176"/>
    <lineage>
        <taxon>Bacteria</taxon>
        <taxon>Deltaproteobacteria</taxon>
        <taxon>Bradymonadales</taxon>
        <taxon>Lujinxingiaceae</taxon>
        <taxon>Lujinxingia</taxon>
    </lineage>
</organism>
<dbReference type="Gene3D" id="3.40.50.150">
    <property type="entry name" value="Vaccinia Virus protein VP39"/>
    <property type="match status" value="1"/>
</dbReference>
<dbReference type="AlphaFoldDB" id="A0A5C6X0C2"/>
<proteinExistence type="predicted"/>
<reference evidence="4 5" key="1">
    <citation type="submission" date="2019-08" db="EMBL/GenBank/DDBJ databases">
        <title>Bradymonadales sp. TMQ2.</title>
        <authorList>
            <person name="Liang Q."/>
        </authorList>
    </citation>
    <scope>NUCLEOTIDE SEQUENCE [LARGE SCALE GENOMIC DNA]</scope>
    <source>
        <strain evidence="4 5">TMQ2</strain>
    </source>
</reference>
<dbReference type="GO" id="GO:0008168">
    <property type="term" value="F:methyltransferase activity"/>
    <property type="evidence" value="ECO:0007669"/>
    <property type="project" value="UniProtKB-KW"/>
</dbReference>
<dbReference type="SUPFAM" id="SSF53335">
    <property type="entry name" value="S-adenosyl-L-methionine-dependent methyltransferases"/>
    <property type="match status" value="1"/>
</dbReference>
<keyword evidence="2 4" id="KW-0808">Transferase</keyword>
<keyword evidence="1 4" id="KW-0489">Methyltransferase</keyword>
<dbReference type="CDD" id="cd02440">
    <property type="entry name" value="AdoMet_MTases"/>
    <property type="match status" value="1"/>
</dbReference>
<dbReference type="GO" id="GO:0032259">
    <property type="term" value="P:methylation"/>
    <property type="evidence" value="ECO:0007669"/>
    <property type="project" value="UniProtKB-KW"/>
</dbReference>
<sequence length="393" mass="43912">MPGTRGHPAYTPQNPKEEVMPANFTRRLDLFKDAGFVDPKAAVDLLTTDAEALGIGGVEPGTPLEDALRGADQQAAELLDEPVGRLLDNVVEWLFERGGDLATLFWLARKLSSDESSLHLGALAFGVASRLWQAGKEAEAAAMVRFLVDLDFDYGKLYRESGIAYGFFQSREPNPFVWKLLDFVEERARNRGEQDTIKVAELGCGIGNDALGIVSSPRVSSYLGIDISPVALEEHRKRVAPVLEERTELEHNLLAGDFVSTLERNDPRVEGVNLIYSYSSLHYFSSGELSRIFSLAADLLPAQSGLFCFAIKGKDSIWDGQGVPLYRPDVWVNLDGQTRWFPSRQALAKMLDEHGFEILMHEWHEHWGYSEFARRDRFHYVVATPRRKQGASA</sequence>
<feature type="domain" description="MRNA cap 0 methyltransferase" evidence="3">
    <location>
        <begin position="189"/>
        <end position="283"/>
    </location>
</feature>
<evidence type="ECO:0000259" key="3">
    <source>
        <dbReference type="Pfam" id="PF03291"/>
    </source>
</evidence>